<feature type="region of interest" description="Disordered" evidence="4">
    <location>
        <begin position="1"/>
        <end position="52"/>
    </location>
</feature>
<feature type="region of interest" description="Disordered" evidence="4">
    <location>
        <begin position="65"/>
        <end position="212"/>
    </location>
</feature>
<evidence type="ECO:0000256" key="4">
    <source>
        <dbReference type="SAM" id="MobiDB-lite"/>
    </source>
</evidence>
<evidence type="ECO:0000313" key="7">
    <source>
        <dbReference type="Proteomes" id="UP001222325"/>
    </source>
</evidence>
<accession>A0AAD6U158</accession>
<comment type="caution">
    <text evidence="6">The sequence shown here is derived from an EMBL/GenBank/DDBJ whole genome shotgun (WGS) entry which is preliminary data.</text>
</comment>
<evidence type="ECO:0000313" key="6">
    <source>
        <dbReference type="EMBL" id="KAJ7081298.1"/>
    </source>
</evidence>
<dbReference type="Proteomes" id="UP001222325">
    <property type="component" value="Unassembled WGS sequence"/>
</dbReference>
<dbReference type="PANTHER" id="PTHR23326">
    <property type="entry name" value="CCR4 NOT-RELATED"/>
    <property type="match status" value="1"/>
</dbReference>
<evidence type="ECO:0000259" key="5">
    <source>
        <dbReference type="Pfam" id="PF04153"/>
    </source>
</evidence>
<evidence type="ECO:0000256" key="1">
    <source>
        <dbReference type="ARBA" id="ARBA00007682"/>
    </source>
</evidence>
<feature type="compositionally biased region" description="Pro residues" evidence="4">
    <location>
        <begin position="245"/>
        <end position="254"/>
    </location>
</feature>
<gene>
    <name evidence="6" type="ORF">B0H15DRAFT_854521</name>
</gene>
<sequence length="598" mass="62050">MNRPGQPQQRPPAQQQPQYRPNPQQTVPSNAPANAAYPPYGMPPRNVLPGAGYLPQRVALSSPFMQPRATNGASNGGAAANFPFGLAHAGLPPHLQQQQAQQQQQQQQQHNTLSSGTEAALDPNDFPALGAPPNPPGTSNNPSASNPTGTPQSTSSYASAGSAPQTAPTHSHAHPPPSRDLTQDDFPALGENVTQSTNSAANNGGPPGLFGTGGAGAIPGMLNLSGMGIMGRHPGPFDDKRHTNPPNPAPPNAAPSPFSKANPSNTSSSLPLQNQNPPNANTNAPSTGNAPNANASGTAAAAWASTTSSSLPNPNGAQQSFGENGNGNGNSAGNNNSHPSSGALQHSAALMHSHAHQLTAGPHPHPQTPAQQVLISAADRWGLLGLLAMIREANDAEFDASGRRLGGGDPRGVRLSGVGTDLGTMGLDMGFSGNLYSTFITPWADQSAAHAVEPDFHVPTCYASVHAPPPGPSKASAFSDETLFFMFYASARDALQEVAAQELWNRNWRYHKDLHLWITKESGTAPSAKVPGGEQGLYTIWDADSWGKEHKEMSVLYAELEEKNVPAFAAGPGLVPVGQQGAQAPPQPQQQRGFGAGM</sequence>
<proteinExistence type="inferred from homology"/>
<feature type="compositionally biased region" description="Low complexity" evidence="4">
    <location>
        <begin position="69"/>
        <end position="81"/>
    </location>
</feature>
<feature type="compositionally biased region" description="Low complexity" evidence="4">
    <location>
        <begin position="137"/>
        <end position="151"/>
    </location>
</feature>
<dbReference type="InterPro" id="IPR040168">
    <property type="entry name" value="Not2/3/5"/>
</dbReference>
<feature type="domain" description="NOT2/NOT3/NOT5 C-terminal" evidence="5">
    <location>
        <begin position="436"/>
        <end position="559"/>
    </location>
</feature>
<keyword evidence="3" id="KW-0804">Transcription</keyword>
<comment type="similarity">
    <text evidence="1">Belongs to the CNOT2/3/5 family.</text>
</comment>
<dbReference type="GO" id="GO:0006355">
    <property type="term" value="P:regulation of DNA-templated transcription"/>
    <property type="evidence" value="ECO:0007669"/>
    <property type="project" value="InterPro"/>
</dbReference>
<name>A0AAD6U158_9AGAR</name>
<dbReference type="Pfam" id="PF04153">
    <property type="entry name" value="NOT2_3_5_C"/>
    <property type="match status" value="1"/>
</dbReference>
<evidence type="ECO:0000256" key="2">
    <source>
        <dbReference type="ARBA" id="ARBA00023015"/>
    </source>
</evidence>
<dbReference type="InterPro" id="IPR007282">
    <property type="entry name" value="NOT2/3/5_C"/>
</dbReference>
<dbReference type="Gene3D" id="2.30.30.1020">
    <property type="entry name" value="CCR4-NOT complex subunit 2/3/5, C-terminal domain"/>
    <property type="match status" value="1"/>
</dbReference>
<feature type="compositionally biased region" description="Low complexity" evidence="4">
    <location>
        <begin position="331"/>
        <end position="342"/>
    </location>
</feature>
<feature type="compositionally biased region" description="Polar residues" evidence="4">
    <location>
        <begin position="192"/>
        <end position="202"/>
    </location>
</feature>
<dbReference type="GO" id="GO:0000289">
    <property type="term" value="P:nuclear-transcribed mRNA poly(A) tail shortening"/>
    <property type="evidence" value="ECO:0007669"/>
    <property type="project" value="UniProtKB-ARBA"/>
</dbReference>
<keyword evidence="7" id="KW-1185">Reference proteome</keyword>
<dbReference type="InterPro" id="IPR038635">
    <property type="entry name" value="CCR4-NOT_su2/3/5_C_sf"/>
</dbReference>
<evidence type="ECO:0000256" key="3">
    <source>
        <dbReference type="ARBA" id="ARBA00023163"/>
    </source>
</evidence>
<dbReference type="AlphaFoldDB" id="A0AAD6U158"/>
<feature type="region of interest" description="Disordered" evidence="4">
    <location>
        <begin position="577"/>
        <end position="598"/>
    </location>
</feature>
<feature type="compositionally biased region" description="Low complexity" evidence="4">
    <location>
        <begin position="1"/>
        <end position="39"/>
    </location>
</feature>
<feature type="compositionally biased region" description="Low complexity" evidence="4">
    <location>
        <begin position="96"/>
        <end position="109"/>
    </location>
</feature>
<dbReference type="EMBL" id="JARJCN010000050">
    <property type="protein sequence ID" value="KAJ7081298.1"/>
    <property type="molecule type" value="Genomic_DNA"/>
</dbReference>
<protein>
    <submittedName>
        <fullName evidence="6">NOT2 family protein</fullName>
    </submittedName>
</protein>
<feature type="compositionally biased region" description="Low complexity" evidence="4">
    <location>
        <begin position="578"/>
        <end position="598"/>
    </location>
</feature>
<organism evidence="6 7">
    <name type="scientific">Mycena belliarum</name>
    <dbReference type="NCBI Taxonomy" id="1033014"/>
    <lineage>
        <taxon>Eukaryota</taxon>
        <taxon>Fungi</taxon>
        <taxon>Dikarya</taxon>
        <taxon>Basidiomycota</taxon>
        <taxon>Agaricomycotina</taxon>
        <taxon>Agaricomycetes</taxon>
        <taxon>Agaricomycetidae</taxon>
        <taxon>Agaricales</taxon>
        <taxon>Marasmiineae</taxon>
        <taxon>Mycenaceae</taxon>
        <taxon>Mycena</taxon>
    </lineage>
</organism>
<keyword evidence="2" id="KW-0805">Transcription regulation</keyword>
<dbReference type="GO" id="GO:0030015">
    <property type="term" value="C:CCR4-NOT core complex"/>
    <property type="evidence" value="ECO:0007669"/>
    <property type="project" value="InterPro"/>
</dbReference>
<feature type="compositionally biased region" description="Low complexity" evidence="4">
    <location>
        <begin position="255"/>
        <end position="310"/>
    </location>
</feature>
<feature type="region of interest" description="Disordered" evidence="4">
    <location>
        <begin position="227"/>
        <end position="343"/>
    </location>
</feature>
<reference evidence="6" key="1">
    <citation type="submission" date="2023-03" db="EMBL/GenBank/DDBJ databases">
        <title>Massive genome expansion in bonnet fungi (Mycena s.s.) driven by repeated elements and novel gene families across ecological guilds.</title>
        <authorList>
            <consortium name="Lawrence Berkeley National Laboratory"/>
            <person name="Harder C.B."/>
            <person name="Miyauchi S."/>
            <person name="Viragh M."/>
            <person name="Kuo A."/>
            <person name="Thoen E."/>
            <person name="Andreopoulos B."/>
            <person name="Lu D."/>
            <person name="Skrede I."/>
            <person name="Drula E."/>
            <person name="Henrissat B."/>
            <person name="Morin E."/>
            <person name="Kohler A."/>
            <person name="Barry K."/>
            <person name="LaButti K."/>
            <person name="Morin E."/>
            <person name="Salamov A."/>
            <person name="Lipzen A."/>
            <person name="Mereny Z."/>
            <person name="Hegedus B."/>
            <person name="Baldrian P."/>
            <person name="Stursova M."/>
            <person name="Weitz H."/>
            <person name="Taylor A."/>
            <person name="Grigoriev I.V."/>
            <person name="Nagy L.G."/>
            <person name="Martin F."/>
            <person name="Kauserud H."/>
        </authorList>
    </citation>
    <scope>NUCLEOTIDE SEQUENCE</scope>
    <source>
        <strain evidence="6">CBHHK173m</strain>
    </source>
</reference>